<gene>
    <name evidence="7" type="ORF">SAMN05216564_105156</name>
</gene>
<name>A0A1H3JVD5_9EURY</name>
<dbReference type="Proteomes" id="UP000199079">
    <property type="component" value="Unassembled WGS sequence"/>
</dbReference>
<feature type="transmembrane region" description="Helical" evidence="6">
    <location>
        <begin position="239"/>
        <end position="261"/>
    </location>
</feature>
<proteinExistence type="predicted"/>
<dbReference type="PRINTS" id="PR00176">
    <property type="entry name" value="NANEUSMPORT"/>
</dbReference>
<keyword evidence="4 6" id="KW-1133">Transmembrane helix</keyword>
<accession>A0A1H3JVD5</accession>
<dbReference type="OrthoDB" id="99721at2157"/>
<protein>
    <submittedName>
        <fullName evidence="7">Neurotransmitter:Na+ symporter, NSS family</fullName>
    </submittedName>
</protein>
<dbReference type="NCBIfam" id="NF037979">
    <property type="entry name" value="Na_transp"/>
    <property type="match status" value="1"/>
</dbReference>
<dbReference type="PANTHER" id="PTHR42948:SF1">
    <property type="entry name" value="TRANSPORTER"/>
    <property type="match status" value="1"/>
</dbReference>
<dbReference type="InterPro" id="IPR047218">
    <property type="entry name" value="YocR/YhdH-like"/>
</dbReference>
<evidence type="ECO:0000313" key="7">
    <source>
        <dbReference type="EMBL" id="SDY43906.1"/>
    </source>
</evidence>
<feature type="transmembrane region" description="Helical" evidence="6">
    <location>
        <begin position="290"/>
        <end position="317"/>
    </location>
</feature>
<dbReference type="PROSITE" id="PS50267">
    <property type="entry name" value="NA_NEUROTRAN_SYMP_3"/>
    <property type="match status" value="1"/>
</dbReference>
<feature type="transmembrane region" description="Helical" evidence="6">
    <location>
        <begin position="128"/>
        <end position="148"/>
    </location>
</feature>
<evidence type="ECO:0000256" key="3">
    <source>
        <dbReference type="ARBA" id="ARBA00022692"/>
    </source>
</evidence>
<evidence type="ECO:0000256" key="6">
    <source>
        <dbReference type="SAM" id="Phobius"/>
    </source>
</evidence>
<feature type="transmembrane region" description="Helical" evidence="6">
    <location>
        <begin position="368"/>
        <end position="388"/>
    </location>
</feature>
<dbReference type="AlphaFoldDB" id="A0A1H3JVD5"/>
<dbReference type="EMBL" id="FNPC01000005">
    <property type="protein sequence ID" value="SDY43906.1"/>
    <property type="molecule type" value="Genomic_DNA"/>
</dbReference>
<reference evidence="8" key="1">
    <citation type="submission" date="2016-10" db="EMBL/GenBank/DDBJ databases">
        <authorList>
            <person name="Varghese N."/>
            <person name="Submissions S."/>
        </authorList>
    </citation>
    <scope>NUCLEOTIDE SEQUENCE [LARGE SCALE GENOMIC DNA]</scope>
    <source>
        <strain evidence="8">DC30,IBRC 10041,KCTC 4046</strain>
    </source>
</reference>
<evidence type="ECO:0000313" key="8">
    <source>
        <dbReference type="Proteomes" id="UP000199079"/>
    </source>
</evidence>
<dbReference type="GO" id="GO:0016020">
    <property type="term" value="C:membrane"/>
    <property type="evidence" value="ECO:0007669"/>
    <property type="project" value="UniProtKB-SubCell"/>
</dbReference>
<dbReference type="RefSeq" id="WP_092732811.1">
    <property type="nucleotide sequence ID" value="NZ_FNPC01000005.1"/>
</dbReference>
<feature type="transmembrane region" description="Helical" evidence="6">
    <location>
        <begin position="329"/>
        <end position="348"/>
    </location>
</feature>
<keyword evidence="2" id="KW-0813">Transport</keyword>
<sequence length="474" mass="50425">MTTARWSSGLGFVLATVGAAVGLGNIWRFSAVVGLNGGGAYLVPYLLAAFVCAVPMLVLELAIGRRLRTDVVSAFRSVRSEYTALGWLILGGVLLILSYYLVLTGWVLGFFLSWLAGSRTTFAPFTASWLPVAYFVVATAVTGGVVSMGVRGGIERLSKIVMPTVFALLIVLALYAVTLSEWELAVAFLFTPEFSVLTDLGIWSAAFGQVFFSMSVGQGIMLTYGSYVDEGTDLFKSSLVIAIADIGAAVIAGLVIFPIVFSFGLQPTLGTELAFTTLPTAFATMSFGRVIAAAFFGLLFFAALSSSVALLEVGVAAAENTTRLSRQRATLLLTGGVFVAGVPSALSYSPVTLAVAGRPILDLVDGSVGTFALPISALCLVFVFVWVADLETVHEELGRLLPVVRYLIPAVLLIVTAARILGIARPAWRLLVGHARTDPLGLLIAVVLLLVFVVIGWGLRNRHPDPPRLRSRRR</sequence>
<keyword evidence="8" id="KW-1185">Reference proteome</keyword>
<evidence type="ECO:0000256" key="5">
    <source>
        <dbReference type="ARBA" id="ARBA00023136"/>
    </source>
</evidence>
<feature type="transmembrane region" description="Helical" evidence="6">
    <location>
        <begin position="84"/>
        <end position="116"/>
    </location>
</feature>
<feature type="transmembrane region" description="Helical" evidence="6">
    <location>
        <begin position="200"/>
        <end position="227"/>
    </location>
</feature>
<evidence type="ECO:0000256" key="1">
    <source>
        <dbReference type="ARBA" id="ARBA00004141"/>
    </source>
</evidence>
<dbReference type="Pfam" id="PF00209">
    <property type="entry name" value="SNF"/>
    <property type="match status" value="2"/>
</dbReference>
<evidence type="ECO:0000256" key="4">
    <source>
        <dbReference type="ARBA" id="ARBA00022989"/>
    </source>
</evidence>
<evidence type="ECO:0000256" key="2">
    <source>
        <dbReference type="ARBA" id="ARBA00022448"/>
    </source>
</evidence>
<dbReference type="CDD" id="cd10336">
    <property type="entry name" value="SLC6sbd_Tyt1-Like"/>
    <property type="match status" value="1"/>
</dbReference>
<feature type="transmembrane region" description="Helical" evidence="6">
    <location>
        <begin position="42"/>
        <end position="63"/>
    </location>
</feature>
<dbReference type="InterPro" id="IPR000175">
    <property type="entry name" value="Na/ntran_symport"/>
</dbReference>
<dbReference type="SUPFAM" id="SSF161070">
    <property type="entry name" value="SNF-like"/>
    <property type="match status" value="1"/>
</dbReference>
<feature type="transmembrane region" description="Helical" evidence="6">
    <location>
        <begin position="12"/>
        <end position="30"/>
    </location>
</feature>
<feature type="transmembrane region" description="Helical" evidence="6">
    <location>
        <begin position="160"/>
        <end position="180"/>
    </location>
</feature>
<dbReference type="PANTHER" id="PTHR42948">
    <property type="entry name" value="TRANSPORTER"/>
    <property type="match status" value="1"/>
</dbReference>
<keyword evidence="5 6" id="KW-0472">Membrane</keyword>
<feature type="transmembrane region" description="Helical" evidence="6">
    <location>
        <begin position="440"/>
        <end position="459"/>
    </location>
</feature>
<comment type="subcellular location">
    <subcellularLocation>
        <location evidence="1">Membrane</location>
        <topology evidence="1">Multi-pass membrane protein</topology>
    </subcellularLocation>
</comment>
<organism evidence="7 8">
    <name type="scientific">Halopenitus persicus</name>
    <dbReference type="NCBI Taxonomy" id="1048396"/>
    <lineage>
        <taxon>Archaea</taxon>
        <taxon>Methanobacteriati</taxon>
        <taxon>Methanobacteriota</taxon>
        <taxon>Stenosarchaea group</taxon>
        <taxon>Halobacteria</taxon>
        <taxon>Halobacteriales</taxon>
        <taxon>Haloferacaceae</taxon>
        <taxon>Halopenitus</taxon>
    </lineage>
</organism>
<keyword evidence="3 6" id="KW-0812">Transmembrane</keyword>
<feature type="transmembrane region" description="Helical" evidence="6">
    <location>
        <begin position="400"/>
        <end position="420"/>
    </location>
</feature>
<dbReference type="InterPro" id="IPR037272">
    <property type="entry name" value="SNS_sf"/>
</dbReference>